<evidence type="ECO:0000313" key="9">
    <source>
        <dbReference type="Proteomes" id="UP000663879"/>
    </source>
</evidence>
<dbReference type="InterPro" id="IPR001584">
    <property type="entry name" value="Integrase_cat-core"/>
</dbReference>
<organism evidence="8 9">
    <name type="scientific">Brachionus calyciflorus</name>
    <dbReference type="NCBI Taxonomy" id="104777"/>
    <lineage>
        <taxon>Eukaryota</taxon>
        <taxon>Metazoa</taxon>
        <taxon>Spiralia</taxon>
        <taxon>Gnathifera</taxon>
        <taxon>Rotifera</taxon>
        <taxon>Eurotatoria</taxon>
        <taxon>Monogononta</taxon>
        <taxon>Pseudotrocha</taxon>
        <taxon>Ploima</taxon>
        <taxon>Brachionidae</taxon>
        <taxon>Brachionus</taxon>
    </lineage>
</organism>
<dbReference type="GO" id="GO:0015074">
    <property type="term" value="P:DNA integration"/>
    <property type="evidence" value="ECO:0007669"/>
    <property type="project" value="InterPro"/>
</dbReference>
<protein>
    <recommendedName>
        <fullName evidence="7">Integrase catalytic domain-containing protein</fullName>
    </recommendedName>
</protein>
<keyword evidence="9" id="KW-1185">Reference proteome</keyword>
<dbReference type="GO" id="GO:0016787">
    <property type="term" value="F:hydrolase activity"/>
    <property type="evidence" value="ECO:0007669"/>
    <property type="project" value="UniProtKB-KW"/>
</dbReference>
<evidence type="ECO:0000256" key="6">
    <source>
        <dbReference type="ARBA" id="ARBA00022918"/>
    </source>
</evidence>
<dbReference type="EMBL" id="CAJNOC010006025">
    <property type="protein sequence ID" value="CAF1068102.1"/>
    <property type="molecule type" value="Genomic_DNA"/>
</dbReference>
<evidence type="ECO:0000256" key="3">
    <source>
        <dbReference type="ARBA" id="ARBA00022722"/>
    </source>
</evidence>
<keyword evidence="2" id="KW-0548">Nucleotidyltransferase</keyword>
<keyword evidence="4" id="KW-0255">Endonuclease</keyword>
<dbReference type="PANTHER" id="PTHR41694:SF3">
    <property type="entry name" value="RNA-DIRECTED DNA POLYMERASE-RELATED"/>
    <property type="match status" value="1"/>
</dbReference>
<comment type="caution">
    <text evidence="8">The sequence shown here is derived from an EMBL/GenBank/DDBJ whole genome shotgun (WGS) entry which is preliminary data.</text>
</comment>
<dbReference type="AlphaFoldDB" id="A0A814LN94"/>
<name>A0A814LN94_9BILA</name>
<keyword evidence="1" id="KW-0808">Transferase</keyword>
<dbReference type="Gene3D" id="3.30.420.10">
    <property type="entry name" value="Ribonuclease H-like superfamily/Ribonuclease H"/>
    <property type="match status" value="1"/>
</dbReference>
<evidence type="ECO:0000256" key="4">
    <source>
        <dbReference type="ARBA" id="ARBA00022759"/>
    </source>
</evidence>
<dbReference type="InterPro" id="IPR036397">
    <property type="entry name" value="RNaseH_sf"/>
</dbReference>
<reference evidence="8" key="1">
    <citation type="submission" date="2021-02" db="EMBL/GenBank/DDBJ databases">
        <authorList>
            <person name="Nowell W R."/>
        </authorList>
    </citation>
    <scope>NUCLEOTIDE SEQUENCE</scope>
    <source>
        <strain evidence="8">Ploen Becks lab</strain>
    </source>
</reference>
<dbReference type="SUPFAM" id="SSF53098">
    <property type="entry name" value="Ribonuclease H-like"/>
    <property type="match status" value="1"/>
</dbReference>
<dbReference type="GO" id="GO:0003964">
    <property type="term" value="F:RNA-directed DNA polymerase activity"/>
    <property type="evidence" value="ECO:0007669"/>
    <property type="project" value="UniProtKB-KW"/>
</dbReference>
<accession>A0A814LN94</accession>
<evidence type="ECO:0000256" key="1">
    <source>
        <dbReference type="ARBA" id="ARBA00022679"/>
    </source>
</evidence>
<evidence type="ECO:0000256" key="5">
    <source>
        <dbReference type="ARBA" id="ARBA00022801"/>
    </source>
</evidence>
<dbReference type="PROSITE" id="PS50994">
    <property type="entry name" value="INTEGRASE"/>
    <property type="match status" value="1"/>
</dbReference>
<sequence length="353" mass="41152">MEIENIDTPADQINDERKELHREIFEKYLKDCKKDSTSLVIDREKYHRFQIDQSQIRLIKDFDKGCEHNGKNYKWIAHVIDHFSKFHILWAQEHKSAEEVVQGTEERVFVCTGLPYCKQSDNGTEFRNHLMKNLIDSWDGDCKVVHGRPRHPQSQGLVEQSNRTLERMMSAMMTQFNTDNWVKLLPKIMYNLNTPESSLKENEEYEIDISNDNSVEPVSEKLNHLGDKVSVRIPREDRGGTDLPRLSDLIKRISKDFYEIVTQYGKIDVCFRACDLELYYGPLDIEIEKVSNKIALRTAAKKMNERNDDIRDIEITCECVGKCSDKRCRCLKAGQTCNSHCHVKLVSKSCKNK</sequence>
<dbReference type="GO" id="GO:0035613">
    <property type="term" value="F:RNA stem-loop binding"/>
    <property type="evidence" value="ECO:0007669"/>
    <property type="project" value="TreeGrafter"/>
</dbReference>
<feature type="domain" description="Integrase catalytic" evidence="7">
    <location>
        <begin position="40"/>
        <end position="214"/>
    </location>
</feature>
<dbReference type="InterPro" id="IPR012337">
    <property type="entry name" value="RNaseH-like_sf"/>
</dbReference>
<keyword evidence="6" id="KW-0695">RNA-directed DNA polymerase</keyword>
<dbReference type="PANTHER" id="PTHR41694">
    <property type="entry name" value="ENDOGENOUS RETROVIRUS GROUP K MEMBER POL PROTEIN"/>
    <property type="match status" value="1"/>
</dbReference>
<evidence type="ECO:0000313" key="8">
    <source>
        <dbReference type="EMBL" id="CAF1068102.1"/>
    </source>
</evidence>
<dbReference type="OrthoDB" id="413361at2759"/>
<keyword evidence="3" id="KW-0540">Nuclease</keyword>
<keyword evidence="5" id="KW-0378">Hydrolase</keyword>
<dbReference type="Proteomes" id="UP000663879">
    <property type="component" value="Unassembled WGS sequence"/>
</dbReference>
<gene>
    <name evidence="8" type="ORF">OXX778_LOCUS19599</name>
</gene>
<evidence type="ECO:0000259" key="7">
    <source>
        <dbReference type="PROSITE" id="PS50994"/>
    </source>
</evidence>
<dbReference type="GO" id="GO:0004519">
    <property type="term" value="F:endonuclease activity"/>
    <property type="evidence" value="ECO:0007669"/>
    <property type="project" value="UniProtKB-KW"/>
</dbReference>
<evidence type="ECO:0000256" key="2">
    <source>
        <dbReference type="ARBA" id="ARBA00022695"/>
    </source>
</evidence>
<proteinExistence type="predicted"/>